<dbReference type="InterPro" id="IPR001128">
    <property type="entry name" value="Cyt_P450"/>
</dbReference>
<reference evidence="5" key="1">
    <citation type="journal article" date="2020" name="Stud. Mycol.">
        <title>101 Dothideomycetes genomes: a test case for predicting lifestyles and emergence of pathogens.</title>
        <authorList>
            <person name="Haridas S."/>
            <person name="Albert R."/>
            <person name="Binder M."/>
            <person name="Bloem J."/>
            <person name="Labutti K."/>
            <person name="Salamov A."/>
            <person name="Andreopoulos B."/>
            <person name="Baker S."/>
            <person name="Barry K."/>
            <person name="Bills G."/>
            <person name="Bluhm B."/>
            <person name="Cannon C."/>
            <person name="Castanera R."/>
            <person name="Culley D."/>
            <person name="Daum C."/>
            <person name="Ezra D."/>
            <person name="Gonzalez J."/>
            <person name="Henrissat B."/>
            <person name="Kuo A."/>
            <person name="Liang C."/>
            <person name="Lipzen A."/>
            <person name="Lutzoni F."/>
            <person name="Magnuson J."/>
            <person name="Mondo S."/>
            <person name="Nolan M."/>
            <person name="Ohm R."/>
            <person name="Pangilinan J."/>
            <person name="Park H.-J."/>
            <person name="Ramirez L."/>
            <person name="Alfaro M."/>
            <person name="Sun H."/>
            <person name="Tritt A."/>
            <person name="Yoshinaga Y."/>
            <person name="Zwiers L.-H."/>
            <person name="Turgeon B."/>
            <person name="Goodwin S."/>
            <person name="Spatafora J."/>
            <person name="Crous P."/>
            <person name="Grigoriev I."/>
        </authorList>
    </citation>
    <scope>NUCLEOTIDE SEQUENCE</scope>
    <source>
        <strain evidence="5">CBS 690.94</strain>
    </source>
</reference>
<dbReference type="Pfam" id="PF00067">
    <property type="entry name" value="p450"/>
    <property type="match status" value="1"/>
</dbReference>
<protein>
    <submittedName>
        <fullName evidence="5">Cytochrome P450</fullName>
    </submittedName>
</protein>
<dbReference type="GO" id="GO:0005506">
    <property type="term" value="F:iron ion binding"/>
    <property type="evidence" value="ECO:0007669"/>
    <property type="project" value="InterPro"/>
</dbReference>
<dbReference type="EMBL" id="MU001495">
    <property type="protein sequence ID" value="KAF2449065.1"/>
    <property type="molecule type" value="Genomic_DNA"/>
</dbReference>
<keyword evidence="3" id="KW-0349">Heme</keyword>
<dbReference type="GO" id="GO:0004497">
    <property type="term" value="F:monooxygenase activity"/>
    <property type="evidence" value="ECO:0007669"/>
    <property type="project" value="UniProtKB-KW"/>
</dbReference>
<dbReference type="CDD" id="cd11040">
    <property type="entry name" value="CYP7_CYP8-like"/>
    <property type="match status" value="1"/>
</dbReference>
<keyword evidence="1 3" id="KW-0479">Metal-binding</keyword>
<dbReference type="InterPro" id="IPR036396">
    <property type="entry name" value="Cyt_P450_sf"/>
</dbReference>
<dbReference type="PANTHER" id="PTHR47582:SF1">
    <property type="entry name" value="P450, PUTATIVE (EUROFUNG)-RELATED"/>
    <property type="match status" value="1"/>
</dbReference>
<feature type="transmembrane region" description="Helical" evidence="4">
    <location>
        <begin position="7"/>
        <end position="27"/>
    </location>
</feature>
<dbReference type="PROSITE" id="PS00086">
    <property type="entry name" value="CYTOCHROME_P450"/>
    <property type="match status" value="1"/>
</dbReference>
<dbReference type="GO" id="GO:0016705">
    <property type="term" value="F:oxidoreductase activity, acting on paired donors, with incorporation or reduction of molecular oxygen"/>
    <property type="evidence" value="ECO:0007669"/>
    <property type="project" value="InterPro"/>
</dbReference>
<organism evidence="5 6">
    <name type="scientific">Karstenula rhodostoma CBS 690.94</name>
    <dbReference type="NCBI Taxonomy" id="1392251"/>
    <lineage>
        <taxon>Eukaryota</taxon>
        <taxon>Fungi</taxon>
        <taxon>Dikarya</taxon>
        <taxon>Ascomycota</taxon>
        <taxon>Pezizomycotina</taxon>
        <taxon>Dothideomycetes</taxon>
        <taxon>Pleosporomycetidae</taxon>
        <taxon>Pleosporales</taxon>
        <taxon>Massarineae</taxon>
        <taxon>Didymosphaeriaceae</taxon>
        <taxon>Karstenula</taxon>
    </lineage>
</organism>
<sequence>MSSSISAGLMAISTITTVIYGGLHLLLHLTQDAREPPPVPASVPFVGPMIDLSRKKSRYYAALWGRYKLPACTIRLPGARLYVINATSLIPAVQRQYKTLAFPPLQAKLAMNVCGSSQTANDILNTNATGDEGAYNRRRSSELFDFVKREVTLATTDSVYGDQNPFRDPAIFEAFWSAQICGYFKEGGHEGGSALIKARYAHSMSHKISVEDIARFEIAGAIAILINTSPTYFWQVYHLYSSPSALEDCRRELGTILSETASKTQGGRSGRTVTLDLTQAKTSCPTLLSSLQEVLRLHSVGISTRQVIEDHDAVTWGKDIHSFDHRRFLPNEKRPNSVPRGFGGGTTLCPGRHFASTETFAFTALIILRFDMHSVGDIWK</sequence>
<dbReference type="InterPro" id="IPR017972">
    <property type="entry name" value="Cyt_P450_CS"/>
</dbReference>
<comment type="caution">
    <text evidence="5">The sequence shown here is derived from an EMBL/GenBank/DDBJ whole genome shotgun (WGS) entry which is preliminary data.</text>
</comment>
<dbReference type="SUPFAM" id="SSF48264">
    <property type="entry name" value="Cytochrome P450"/>
    <property type="match status" value="1"/>
</dbReference>
<name>A0A9P4PPS6_9PLEO</name>
<keyword evidence="3" id="KW-0560">Oxidoreductase</keyword>
<evidence type="ECO:0000256" key="4">
    <source>
        <dbReference type="SAM" id="Phobius"/>
    </source>
</evidence>
<proteinExistence type="inferred from homology"/>
<dbReference type="Proteomes" id="UP000799764">
    <property type="component" value="Unassembled WGS sequence"/>
</dbReference>
<keyword evidence="4" id="KW-0472">Membrane</keyword>
<evidence type="ECO:0000256" key="2">
    <source>
        <dbReference type="ARBA" id="ARBA00023004"/>
    </source>
</evidence>
<evidence type="ECO:0000313" key="6">
    <source>
        <dbReference type="Proteomes" id="UP000799764"/>
    </source>
</evidence>
<dbReference type="GO" id="GO:0020037">
    <property type="term" value="F:heme binding"/>
    <property type="evidence" value="ECO:0007669"/>
    <property type="project" value="InterPro"/>
</dbReference>
<keyword evidence="3" id="KW-0503">Monooxygenase</keyword>
<keyword evidence="6" id="KW-1185">Reference proteome</keyword>
<keyword evidence="4" id="KW-1133">Transmembrane helix</keyword>
<dbReference type="PANTHER" id="PTHR47582">
    <property type="entry name" value="P450, PUTATIVE (EUROFUNG)-RELATED"/>
    <property type="match status" value="1"/>
</dbReference>
<gene>
    <name evidence="5" type="ORF">P171DRAFT_509491</name>
</gene>
<dbReference type="OrthoDB" id="3366823at2759"/>
<accession>A0A9P4PPS6</accession>
<evidence type="ECO:0000256" key="1">
    <source>
        <dbReference type="ARBA" id="ARBA00022723"/>
    </source>
</evidence>
<evidence type="ECO:0000313" key="5">
    <source>
        <dbReference type="EMBL" id="KAF2449065.1"/>
    </source>
</evidence>
<keyword evidence="2 3" id="KW-0408">Iron</keyword>
<keyword evidence="4" id="KW-0812">Transmembrane</keyword>
<dbReference type="InterPro" id="IPR053007">
    <property type="entry name" value="CYP450_monoxygenase_sec-met"/>
</dbReference>
<dbReference type="AlphaFoldDB" id="A0A9P4PPS6"/>
<comment type="similarity">
    <text evidence="3">Belongs to the cytochrome P450 family.</text>
</comment>
<dbReference type="Gene3D" id="1.10.630.10">
    <property type="entry name" value="Cytochrome P450"/>
    <property type="match status" value="1"/>
</dbReference>
<evidence type="ECO:0000256" key="3">
    <source>
        <dbReference type="RuleBase" id="RU000461"/>
    </source>
</evidence>